<evidence type="ECO:0000256" key="5">
    <source>
        <dbReference type="ARBA" id="ARBA00023163"/>
    </source>
</evidence>
<dbReference type="InterPro" id="IPR036388">
    <property type="entry name" value="WH-like_DNA-bd_sf"/>
</dbReference>
<evidence type="ECO:0000256" key="6">
    <source>
        <dbReference type="PROSITE-ProRule" id="PRU00169"/>
    </source>
</evidence>
<dbReference type="InterPro" id="IPR001867">
    <property type="entry name" value="OmpR/PhoB-type_DNA-bd"/>
</dbReference>
<dbReference type="Pfam" id="PF00072">
    <property type="entry name" value="Response_reg"/>
    <property type="match status" value="1"/>
</dbReference>
<dbReference type="PROSITE" id="PS51755">
    <property type="entry name" value="OMPR_PHOB"/>
    <property type="match status" value="1"/>
</dbReference>
<dbReference type="STRING" id="1802620.A3D91_02785"/>
<keyword evidence="5" id="KW-0804">Transcription</keyword>
<evidence type="ECO:0000256" key="3">
    <source>
        <dbReference type="ARBA" id="ARBA00023015"/>
    </source>
</evidence>
<dbReference type="SMART" id="SM00862">
    <property type="entry name" value="Trans_reg_C"/>
    <property type="match status" value="1"/>
</dbReference>
<evidence type="ECO:0000259" key="8">
    <source>
        <dbReference type="PROSITE" id="PS50110"/>
    </source>
</evidence>
<dbReference type="Pfam" id="PF00486">
    <property type="entry name" value="Trans_reg_C"/>
    <property type="match status" value="1"/>
</dbReference>
<dbReference type="FunFam" id="3.40.50.2300:FF:000001">
    <property type="entry name" value="DNA-binding response regulator PhoB"/>
    <property type="match status" value="1"/>
</dbReference>
<organism evidence="10 11">
    <name type="scientific">candidate division WWE3 bacterium RIFCSPHIGHO2_02_FULL_38_14</name>
    <dbReference type="NCBI Taxonomy" id="1802620"/>
    <lineage>
        <taxon>Bacteria</taxon>
        <taxon>Katanobacteria</taxon>
    </lineage>
</organism>
<dbReference type="SMART" id="SM00448">
    <property type="entry name" value="REC"/>
    <property type="match status" value="1"/>
</dbReference>
<proteinExistence type="predicted"/>
<dbReference type="EMBL" id="MEVD01000015">
    <property type="protein sequence ID" value="OGC53310.1"/>
    <property type="molecule type" value="Genomic_DNA"/>
</dbReference>
<feature type="modified residue" description="4-aspartylphosphate" evidence="6">
    <location>
        <position position="51"/>
    </location>
</feature>
<accession>A0A1F4V8Q4</accession>
<dbReference type="SUPFAM" id="SSF52172">
    <property type="entry name" value="CheY-like"/>
    <property type="match status" value="1"/>
</dbReference>
<dbReference type="Gene3D" id="6.10.250.690">
    <property type="match status" value="1"/>
</dbReference>
<protein>
    <submittedName>
        <fullName evidence="10">DNA-binding response regulator</fullName>
    </submittedName>
</protein>
<feature type="DNA-binding region" description="OmpR/PhoB-type" evidence="7">
    <location>
        <begin position="124"/>
        <end position="224"/>
    </location>
</feature>
<keyword evidence="3" id="KW-0805">Transcription regulation</keyword>
<dbReference type="CDD" id="cd00383">
    <property type="entry name" value="trans_reg_C"/>
    <property type="match status" value="1"/>
</dbReference>
<dbReference type="PANTHER" id="PTHR48111">
    <property type="entry name" value="REGULATOR OF RPOS"/>
    <property type="match status" value="1"/>
</dbReference>
<dbReference type="GO" id="GO:0005829">
    <property type="term" value="C:cytosol"/>
    <property type="evidence" value="ECO:0007669"/>
    <property type="project" value="TreeGrafter"/>
</dbReference>
<keyword evidence="2" id="KW-0902">Two-component regulatory system</keyword>
<evidence type="ECO:0000256" key="2">
    <source>
        <dbReference type="ARBA" id="ARBA00023012"/>
    </source>
</evidence>
<dbReference type="PANTHER" id="PTHR48111:SF22">
    <property type="entry name" value="REGULATOR OF RPOS"/>
    <property type="match status" value="1"/>
</dbReference>
<dbReference type="InterPro" id="IPR001789">
    <property type="entry name" value="Sig_transdc_resp-reg_receiver"/>
</dbReference>
<dbReference type="GO" id="GO:0000976">
    <property type="term" value="F:transcription cis-regulatory region binding"/>
    <property type="evidence" value="ECO:0007669"/>
    <property type="project" value="TreeGrafter"/>
</dbReference>
<dbReference type="GO" id="GO:0032993">
    <property type="term" value="C:protein-DNA complex"/>
    <property type="evidence" value="ECO:0007669"/>
    <property type="project" value="TreeGrafter"/>
</dbReference>
<name>A0A1F4V8Q4_UNCKA</name>
<dbReference type="FunFam" id="1.10.10.10:FF:000005">
    <property type="entry name" value="Two-component system response regulator"/>
    <property type="match status" value="1"/>
</dbReference>
<comment type="caution">
    <text evidence="10">The sequence shown here is derived from an EMBL/GenBank/DDBJ whole genome shotgun (WGS) entry which is preliminary data.</text>
</comment>
<dbReference type="InterPro" id="IPR011006">
    <property type="entry name" value="CheY-like_superfamily"/>
</dbReference>
<dbReference type="GO" id="GO:0000156">
    <property type="term" value="F:phosphorelay response regulator activity"/>
    <property type="evidence" value="ECO:0007669"/>
    <property type="project" value="TreeGrafter"/>
</dbReference>
<dbReference type="AlphaFoldDB" id="A0A1F4V8Q4"/>
<keyword evidence="4 7" id="KW-0238">DNA-binding</keyword>
<dbReference type="Proteomes" id="UP000178127">
    <property type="component" value="Unassembled WGS sequence"/>
</dbReference>
<reference evidence="10 11" key="1">
    <citation type="journal article" date="2016" name="Nat. Commun.">
        <title>Thousands of microbial genomes shed light on interconnected biogeochemical processes in an aquifer system.</title>
        <authorList>
            <person name="Anantharaman K."/>
            <person name="Brown C.T."/>
            <person name="Hug L.A."/>
            <person name="Sharon I."/>
            <person name="Castelle C.J."/>
            <person name="Probst A.J."/>
            <person name="Thomas B.C."/>
            <person name="Singh A."/>
            <person name="Wilkins M.J."/>
            <person name="Karaoz U."/>
            <person name="Brodie E.L."/>
            <person name="Williams K.H."/>
            <person name="Hubbard S.S."/>
            <person name="Banfield J.F."/>
        </authorList>
    </citation>
    <scope>NUCLEOTIDE SEQUENCE [LARGE SCALE GENOMIC DNA]</scope>
</reference>
<evidence type="ECO:0000256" key="7">
    <source>
        <dbReference type="PROSITE-ProRule" id="PRU01091"/>
    </source>
</evidence>
<sequence>MKILVVEDEHKIAGAIKRGLEQEGYTVQISYDGVEGFDLASTEEYSVIILDLMLPNIDGLTICKNLRNEKIHTPILMLTAKGETEDKILGLNSGADDYLAKPFAFEELLARIRSLLRRPAEVTDNKLYAGDLIMDLNSLIVRRNNKVIQLSKREFTLLEYLMRNKNKILTKDQIINFVWNYESDILPNTVEQYIGYLRNKIDKPFKNSIQLIKTARGFGYVLREKEN</sequence>
<keyword evidence="1 6" id="KW-0597">Phosphoprotein</keyword>
<dbReference type="Gene3D" id="1.10.10.10">
    <property type="entry name" value="Winged helix-like DNA-binding domain superfamily/Winged helix DNA-binding domain"/>
    <property type="match status" value="1"/>
</dbReference>
<feature type="domain" description="Response regulatory" evidence="8">
    <location>
        <begin position="2"/>
        <end position="116"/>
    </location>
</feature>
<gene>
    <name evidence="10" type="ORF">A3D91_02785</name>
</gene>
<evidence type="ECO:0000259" key="9">
    <source>
        <dbReference type="PROSITE" id="PS51755"/>
    </source>
</evidence>
<evidence type="ECO:0000256" key="4">
    <source>
        <dbReference type="ARBA" id="ARBA00023125"/>
    </source>
</evidence>
<dbReference type="GO" id="GO:0006355">
    <property type="term" value="P:regulation of DNA-templated transcription"/>
    <property type="evidence" value="ECO:0007669"/>
    <property type="project" value="InterPro"/>
</dbReference>
<evidence type="ECO:0000313" key="11">
    <source>
        <dbReference type="Proteomes" id="UP000178127"/>
    </source>
</evidence>
<feature type="domain" description="OmpR/PhoB-type" evidence="9">
    <location>
        <begin position="124"/>
        <end position="224"/>
    </location>
</feature>
<dbReference type="InterPro" id="IPR039420">
    <property type="entry name" value="WalR-like"/>
</dbReference>
<evidence type="ECO:0000256" key="1">
    <source>
        <dbReference type="ARBA" id="ARBA00022553"/>
    </source>
</evidence>
<dbReference type="PROSITE" id="PS50110">
    <property type="entry name" value="RESPONSE_REGULATORY"/>
    <property type="match status" value="1"/>
</dbReference>
<dbReference type="Gene3D" id="3.40.50.2300">
    <property type="match status" value="1"/>
</dbReference>
<evidence type="ECO:0000313" key="10">
    <source>
        <dbReference type="EMBL" id="OGC53310.1"/>
    </source>
</evidence>